<reference evidence="1 2" key="1">
    <citation type="journal article" date="2023" name="Nucleic Acids Res.">
        <title>The hologenome of Daphnia magna reveals possible DNA methylation and microbiome-mediated evolution of the host genome.</title>
        <authorList>
            <person name="Chaturvedi A."/>
            <person name="Li X."/>
            <person name="Dhandapani V."/>
            <person name="Marshall H."/>
            <person name="Kissane S."/>
            <person name="Cuenca-Cambronero M."/>
            <person name="Asole G."/>
            <person name="Calvet F."/>
            <person name="Ruiz-Romero M."/>
            <person name="Marangio P."/>
            <person name="Guigo R."/>
            <person name="Rago D."/>
            <person name="Mirbahai L."/>
            <person name="Eastwood N."/>
            <person name="Colbourne J.K."/>
            <person name="Zhou J."/>
            <person name="Mallon E."/>
            <person name="Orsini L."/>
        </authorList>
    </citation>
    <scope>NUCLEOTIDE SEQUENCE [LARGE SCALE GENOMIC DNA]</scope>
    <source>
        <strain evidence="1">LRV0_1</strain>
    </source>
</reference>
<sequence length="168" mass="18911">MLPATNNENFPGNFQGYQQNNAQNLIHRTGTAPLDPGQHNPTPLEIRPLTRDHCNPASYGNSLKDCRKLQQKSMEKDKAKFCGKRGHTQNECRKIQRKIQKGTRILSFISDCLKKPSIPHVEATVPAHRVTEVNFSEAHNGHVEVPPIGQYIGKGGILEYMYHTKTKS</sequence>
<accession>A0ABR0A908</accession>
<comment type="caution">
    <text evidence="1">The sequence shown here is derived from an EMBL/GenBank/DDBJ whole genome shotgun (WGS) entry which is preliminary data.</text>
</comment>
<organism evidence="1 2">
    <name type="scientific">Daphnia magna</name>
    <dbReference type="NCBI Taxonomy" id="35525"/>
    <lineage>
        <taxon>Eukaryota</taxon>
        <taxon>Metazoa</taxon>
        <taxon>Ecdysozoa</taxon>
        <taxon>Arthropoda</taxon>
        <taxon>Crustacea</taxon>
        <taxon>Branchiopoda</taxon>
        <taxon>Diplostraca</taxon>
        <taxon>Cladocera</taxon>
        <taxon>Anomopoda</taxon>
        <taxon>Daphniidae</taxon>
        <taxon>Daphnia</taxon>
    </lineage>
</organism>
<evidence type="ECO:0000313" key="1">
    <source>
        <dbReference type="EMBL" id="KAK4021635.1"/>
    </source>
</evidence>
<evidence type="ECO:0000313" key="2">
    <source>
        <dbReference type="Proteomes" id="UP001234178"/>
    </source>
</evidence>
<proteinExistence type="predicted"/>
<dbReference type="EMBL" id="JAOYFB010000036">
    <property type="protein sequence ID" value="KAK4021635.1"/>
    <property type="molecule type" value="Genomic_DNA"/>
</dbReference>
<name>A0ABR0A908_9CRUS</name>
<protein>
    <recommendedName>
        <fullName evidence="3">CCHC-type domain-containing protein</fullName>
    </recommendedName>
</protein>
<keyword evidence="2" id="KW-1185">Reference proteome</keyword>
<gene>
    <name evidence="1" type="ORF">OUZ56_003546</name>
</gene>
<evidence type="ECO:0008006" key="3">
    <source>
        <dbReference type="Google" id="ProtNLM"/>
    </source>
</evidence>
<dbReference type="Proteomes" id="UP001234178">
    <property type="component" value="Unassembled WGS sequence"/>
</dbReference>